<proteinExistence type="predicted"/>
<dbReference type="Gene3D" id="1.10.260.40">
    <property type="entry name" value="lambda repressor-like DNA-binding domains"/>
    <property type="match status" value="1"/>
</dbReference>
<evidence type="ECO:0000313" key="2">
    <source>
        <dbReference type="EMBL" id="MCO1336800.1"/>
    </source>
</evidence>
<dbReference type="Proteomes" id="UP001139028">
    <property type="component" value="Unassembled WGS sequence"/>
</dbReference>
<sequence length="79" mass="8770">MGTQKRIADLLGVSPACVSQWNRGVRKVPPRLCRAIEQFTKGAVTREELRPDIYGEPCYPNKNIQPTGSVSENPEGKTE</sequence>
<dbReference type="InterPro" id="IPR010982">
    <property type="entry name" value="Lambda_DNA-bd_dom_sf"/>
</dbReference>
<feature type="compositionally biased region" description="Polar residues" evidence="1">
    <location>
        <begin position="62"/>
        <end position="72"/>
    </location>
</feature>
<comment type="caution">
    <text evidence="2">The sequence shown here is derived from an EMBL/GenBank/DDBJ whole genome shotgun (WGS) entry which is preliminary data.</text>
</comment>
<accession>A0A9X2EST0</accession>
<dbReference type="SUPFAM" id="SSF47413">
    <property type="entry name" value="lambda repressor-like DNA-binding domains"/>
    <property type="match status" value="1"/>
</dbReference>
<dbReference type="Pfam" id="PF15943">
    <property type="entry name" value="YdaS_toxin"/>
    <property type="match status" value="1"/>
</dbReference>
<evidence type="ECO:0000256" key="1">
    <source>
        <dbReference type="SAM" id="MobiDB-lite"/>
    </source>
</evidence>
<keyword evidence="3" id="KW-1185">Reference proteome</keyword>
<gene>
    <name evidence="2" type="ORF">MO867_20955</name>
</gene>
<dbReference type="EMBL" id="JALBWM010000199">
    <property type="protein sequence ID" value="MCO1336800.1"/>
    <property type="molecule type" value="Genomic_DNA"/>
</dbReference>
<reference evidence="2" key="1">
    <citation type="journal article" date="2022" name="Arch. Microbiol.">
        <title>Microbulbifer okhotskensis sp. nov., isolated from a deep bottom sediment of the Okhotsk Sea.</title>
        <authorList>
            <person name="Romanenko L."/>
            <person name="Kurilenko V."/>
            <person name="Otstavnykh N."/>
            <person name="Velansky P."/>
            <person name="Isaeva M."/>
            <person name="Mikhailov V."/>
        </authorList>
    </citation>
    <scope>NUCLEOTIDE SEQUENCE</scope>
    <source>
        <strain evidence="2">OS29</strain>
    </source>
</reference>
<feature type="region of interest" description="Disordered" evidence="1">
    <location>
        <begin position="55"/>
        <end position="79"/>
    </location>
</feature>
<dbReference type="CDD" id="cd00093">
    <property type="entry name" value="HTH_XRE"/>
    <property type="match status" value="1"/>
</dbReference>
<dbReference type="AlphaFoldDB" id="A0A9X2EST0"/>
<protein>
    <submittedName>
        <fullName evidence="2">Helix-turn-helix domain-containing protein</fullName>
    </submittedName>
</protein>
<organism evidence="2 3">
    <name type="scientific">Microbulbifer okhotskensis</name>
    <dbReference type="NCBI Taxonomy" id="2926617"/>
    <lineage>
        <taxon>Bacteria</taxon>
        <taxon>Pseudomonadati</taxon>
        <taxon>Pseudomonadota</taxon>
        <taxon>Gammaproteobacteria</taxon>
        <taxon>Cellvibrionales</taxon>
        <taxon>Microbulbiferaceae</taxon>
        <taxon>Microbulbifer</taxon>
    </lineage>
</organism>
<evidence type="ECO:0000313" key="3">
    <source>
        <dbReference type="Proteomes" id="UP001139028"/>
    </source>
</evidence>
<dbReference type="GO" id="GO:0003677">
    <property type="term" value="F:DNA binding"/>
    <property type="evidence" value="ECO:0007669"/>
    <property type="project" value="InterPro"/>
</dbReference>
<dbReference type="InterPro" id="IPR001387">
    <property type="entry name" value="Cro/C1-type_HTH"/>
</dbReference>
<name>A0A9X2EST0_9GAMM</name>
<dbReference type="InterPro" id="IPR031856">
    <property type="entry name" value="YdaS_toxin-like"/>
</dbReference>